<dbReference type="PANTHER" id="PTHR43220:SF18">
    <property type="entry name" value="TRANSMEMBRANE PROTEIN 41B"/>
    <property type="match status" value="1"/>
</dbReference>
<evidence type="ECO:0000256" key="4">
    <source>
        <dbReference type="ARBA" id="ARBA00023136"/>
    </source>
</evidence>
<evidence type="ECO:0000256" key="3">
    <source>
        <dbReference type="ARBA" id="ARBA00022989"/>
    </source>
</evidence>
<dbReference type="GO" id="GO:0005789">
    <property type="term" value="C:endoplasmic reticulum membrane"/>
    <property type="evidence" value="ECO:0007669"/>
    <property type="project" value="TreeGrafter"/>
</dbReference>
<dbReference type="OMA" id="CIKIPRD"/>
<reference evidence="9 10" key="1">
    <citation type="submission" date="2020-11" db="EMBL/GenBank/DDBJ databases">
        <authorList>
            <person name="Wallbank WR R."/>
            <person name="Pardo Diaz C."/>
            <person name="Kozak K."/>
            <person name="Martin S."/>
            <person name="Jiggins C."/>
            <person name="Moest M."/>
            <person name="Warren A I."/>
            <person name="Generalovic N T."/>
            <person name="Byers J.R.P. K."/>
            <person name="Montejo-Kovacevich G."/>
            <person name="Yen C E."/>
        </authorList>
    </citation>
    <scope>NUCLEOTIDE SEQUENCE [LARGE SCALE GENOMIC DNA]</scope>
</reference>
<feature type="transmembrane region" description="Helical" evidence="7">
    <location>
        <begin position="118"/>
        <end position="143"/>
    </location>
</feature>
<keyword evidence="4 7" id="KW-0472">Membrane</keyword>
<gene>
    <name evidence="9" type="ORF">HERILL_LOCUS13142</name>
</gene>
<dbReference type="GO" id="GO:0000045">
    <property type="term" value="P:autophagosome assembly"/>
    <property type="evidence" value="ECO:0007669"/>
    <property type="project" value="TreeGrafter"/>
</dbReference>
<protein>
    <recommendedName>
        <fullName evidence="8">VTT domain-containing protein</fullName>
    </recommendedName>
</protein>
<feature type="domain" description="VTT" evidence="8">
    <location>
        <begin position="106"/>
        <end position="226"/>
    </location>
</feature>
<feature type="transmembrane region" description="Helical" evidence="7">
    <location>
        <begin position="31"/>
        <end position="52"/>
    </location>
</feature>
<dbReference type="PANTHER" id="PTHR43220">
    <property type="match status" value="1"/>
</dbReference>
<dbReference type="Pfam" id="PF09335">
    <property type="entry name" value="VTT_dom"/>
    <property type="match status" value="1"/>
</dbReference>
<dbReference type="InterPro" id="IPR032816">
    <property type="entry name" value="VTT_dom"/>
</dbReference>
<proteinExistence type="inferred from homology"/>
<keyword evidence="2 7" id="KW-0812">Transmembrane</keyword>
<evidence type="ECO:0000313" key="10">
    <source>
        <dbReference type="Proteomes" id="UP000594454"/>
    </source>
</evidence>
<evidence type="ECO:0000256" key="2">
    <source>
        <dbReference type="ARBA" id="ARBA00022692"/>
    </source>
</evidence>
<feature type="transmembrane region" description="Helical" evidence="7">
    <location>
        <begin position="237"/>
        <end position="259"/>
    </location>
</feature>
<feature type="region of interest" description="Disordered" evidence="6">
    <location>
        <begin position="1"/>
        <end position="22"/>
    </location>
</feature>
<dbReference type="OrthoDB" id="3364966at2759"/>
<evidence type="ECO:0000256" key="5">
    <source>
        <dbReference type="ARBA" id="ARBA00025797"/>
    </source>
</evidence>
<keyword evidence="10" id="KW-1185">Reference proteome</keyword>
<accession>A0A7R8V1C0</accession>
<name>A0A7R8V1C0_HERIL</name>
<evidence type="ECO:0000256" key="6">
    <source>
        <dbReference type="SAM" id="MobiDB-lite"/>
    </source>
</evidence>
<dbReference type="AlphaFoldDB" id="A0A7R8V1C0"/>
<comment type="similarity">
    <text evidence="5">Belongs to the TMEM41 family.</text>
</comment>
<organism evidence="9 10">
    <name type="scientific">Hermetia illucens</name>
    <name type="common">Black soldier fly</name>
    <dbReference type="NCBI Taxonomy" id="343691"/>
    <lineage>
        <taxon>Eukaryota</taxon>
        <taxon>Metazoa</taxon>
        <taxon>Ecdysozoa</taxon>
        <taxon>Arthropoda</taxon>
        <taxon>Hexapoda</taxon>
        <taxon>Insecta</taxon>
        <taxon>Pterygota</taxon>
        <taxon>Neoptera</taxon>
        <taxon>Endopterygota</taxon>
        <taxon>Diptera</taxon>
        <taxon>Brachycera</taxon>
        <taxon>Stratiomyomorpha</taxon>
        <taxon>Stratiomyidae</taxon>
        <taxon>Hermetiinae</taxon>
        <taxon>Hermetia</taxon>
    </lineage>
</organism>
<dbReference type="InParanoid" id="A0A7R8V1C0"/>
<evidence type="ECO:0000256" key="1">
    <source>
        <dbReference type="ARBA" id="ARBA00004141"/>
    </source>
</evidence>
<feature type="transmembrane region" description="Helical" evidence="7">
    <location>
        <begin position="204"/>
        <end position="225"/>
    </location>
</feature>
<sequence>METENLINNNVTKHDKRPMSDDDRRATKKSLVILLAIFFCSSIAMFYVYLMFPELDESEKQHLKIPLDIDDAKMLAKLLDQYKDMYYFEVMFGVVLLYIFLQTFAIPGSLFLSILSGFLYAFPIALTLVCFCSALGATLCYLLSQLVGRRLVRHFFPQRAETWSRQVDKHRDSLFSYMMFLRITPFLPNWFINLVAPVIGVPMFPFVFGTFFGVAPPSIIAIQAGKTLHSMTSSKDAFSFNSMIILSICALLSLVPAVFKNKFKSKLE</sequence>
<feature type="transmembrane region" description="Helical" evidence="7">
    <location>
        <begin position="86"/>
        <end position="106"/>
    </location>
</feature>
<evidence type="ECO:0000256" key="7">
    <source>
        <dbReference type="SAM" id="Phobius"/>
    </source>
</evidence>
<evidence type="ECO:0000259" key="8">
    <source>
        <dbReference type="Pfam" id="PF09335"/>
    </source>
</evidence>
<feature type="compositionally biased region" description="Polar residues" evidence="6">
    <location>
        <begin position="1"/>
        <end position="11"/>
    </location>
</feature>
<keyword evidence="3 7" id="KW-1133">Transmembrane helix</keyword>
<dbReference type="InterPro" id="IPR045014">
    <property type="entry name" value="TM41A/B"/>
</dbReference>
<dbReference type="EMBL" id="LR899013">
    <property type="protein sequence ID" value="CAD7090674.1"/>
    <property type="molecule type" value="Genomic_DNA"/>
</dbReference>
<dbReference type="FunCoup" id="A0A7R8V1C0">
    <property type="interactions" value="1344"/>
</dbReference>
<evidence type="ECO:0000313" key="9">
    <source>
        <dbReference type="EMBL" id="CAD7090674.1"/>
    </source>
</evidence>
<dbReference type="Proteomes" id="UP000594454">
    <property type="component" value="Chromosome 5"/>
</dbReference>
<comment type="subcellular location">
    <subcellularLocation>
        <location evidence="1">Membrane</location>
        <topology evidence="1">Multi-pass membrane protein</topology>
    </subcellularLocation>
</comment>